<accession>A0ABQ7F938</accession>
<proteinExistence type="predicted"/>
<keyword evidence="1" id="KW-1133">Transmembrane helix</keyword>
<reference evidence="2 3" key="1">
    <citation type="submission" date="2019-10" db="EMBL/GenBank/DDBJ databases">
        <title>Streptomyces tenebrisbrunneis sp.nov., an endogenous actinomycete isolated from of Lycium ruthenicum.</title>
        <authorList>
            <person name="Ma L."/>
        </authorList>
    </citation>
    <scope>NUCLEOTIDE SEQUENCE [LARGE SCALE GENOMIC DNA]</scope>
    <source>
        <strain evidence="2 3">TRM 66187</strain>
    </source>
</reference>
<organism evidence="2 3">
    <name type="scientific">Streptomyces lycii</name>
    <dbReference type="NCBI Taxonomy" id="2654337"/>
    <lineage>
        <taxon>Bacteria</taxon>
        <taxon>Bacillati</taxon>
        <taxon>Actinomycetota</taxon>
        <taxon>Actinomycetes</taxon>
        <taxon>Kitasatosporales</taxon>
        <taxon>Streptomycetaceae</taxon>
        <taxon>Streptomyces</taxon>
    </lineage>
</organism>
<comment type="caution">
    <text evidence="2">The sequence shown here is derived from an EMBL/GenBank/DDBJ whole genome shotgun (WGS) entry which is preliminary data.</text>
</comment>
<evidence type="ECO:0008006" key="4">
    <source>
        <dbReference type="Google" id="ProtNLM"/>
    </source>
</evidence>
<feature type="transmembrane region" description="Helical" evidence="1">
    <location>
        <begin position="55"/>
        <end position="76"/>
    </location>
</feature>
<keyword evidence="1" id="KW-0472">Membrane</keyword>
<protein>
    <recommendedName>
        <fullName evidence="4">Serine/threonine protein kinase</fullName>
    </recommendedName>
</protein>
<keyword evidence="3" id="KW-1185">Reference proteome</keyword>
<evidence type="ECO:0000256" key="1">
    <source>
        <dbReference type="SAM" id="Phobius"/>
    </source>
</evidence>
<evidence type="ECO:0000313" key="3">
    <source>
        <dbReference type="Proteomes" id="UP000621266"/>
    </source>
</evidence>
<name>A0ABQ7F938_9ACTN</name>
<keyword evidence="1" id="KW-0812">Transmembrane</keyword>
<gene>
    <name evidence="2" type="ORF">GCU69_32285</name>
</gene>
<evidence type="ECO:0000313" key="2">
    <source>
        <dbReference type="EMBL" id="KAF4405120.1"/>
    </source>
</evidence>
<dbReference type="EMBL" id="WHPN01000429">
    <property type="protein sequence ID" value="KAF4405120.1"/>
    <property type="molecule type" value="Genomic_DNA"/>
</dbReference>
<dbReference type="RefSeq" id="WP_098753290.1">
    <property type="nucleotide sequence ID" value="NZ_WHPN01000429.1"/>
</dbReference>
<sequence length="198" mass="21130">MRGDLPDEETAAALRERLRAADESIGTPAGLWDRVGATAPAAPVRRPSLPRRLPPLVAGAAAVLVALVVLGTWWLARPDRADGPPAGPGPVTVTVHNAEEACRELRTVECSLRLAKDPYAVYAAEGNRAGRVWHGDSMTALCVVADGTLVEDEEGVSSSRWYLVSENGVEGWLPGVRTRNTAEVRTCTAEESRRRGTG</sequence>
<dbReference type="Proteomes" id="UP000621266">
    <property type="component" value="Unassembled WGS sequence"/>
</dbReference>